<proteinExistence type="predicted"/>
<dbReference type="EMBL" id="OR769218">
    <property type="protein sequence ID" value="WQJ54020.1"/>
    <property type="molecule type" value="Genomic_DNA"/>
</dbReference>
<protein>
    <submittedName>
        <fullName evidence="1">Uncharacterized protein</fullName>
    </submittedName>
</protein>
<accession>A0ABZ0Z485</accession>
<organism evidence="1 2">
    <name type="scientific">phage Lak_Megaphage_RVC_AP1_GC26</name>
    <dbReference type="NCBI Taxonomy" id="3109224"/>
    <lineage>
        <taxon>Viruses</taxon>
        <taxon>Duplodnaviria</taxon>
        <taxon>Heunggongvirae</taxon>
        <taxon>Uroviricota</taxon>
        <taxon>Caudoviricetes</taxon>
        <taxon>Caudoviricetes code 15 clade</taxon>
    </lineage>
</organism>
<evidence type="ECO:0000313" key="2">
    <source>
        <dbReference type="Proteomes" id="UP001346559"/>
    </source>
</evidence>
<name>A0ABZ0Z485_9CAUD</name>
<reference evidence="1 2" key="1">
    <citation type="submission" date="2023-11" db="EMBL/GenBank/DDBJ databases">
        <authorList>
            <person name="Cook R."/>
            <person name="Crisci M."/>
            <person name="Pye H."/>
            <person name="Adriaenssens E."/>
            <person name="Santini J."/>
        </authorList>
    </citation>
    <scope>NUCLEOTIDE SEQUENCE [LARGE SCALE GENOMIC DNA]</scope>
    <source>
        <strain evidence="1">Lak_Megaphage_RVC_AP1_GC26</strain>
    </source>
</reference>
<keyword evidence="2" id="KW-1185">Reference proteome</keyword>
<evidence type="ECO:0000313" key="1">
    <source>
        <dbReference type="EMBL" id="WQJ54020.1"/>
    </source>
</evidence>
<dbReference type="Proteomes" id="UP001346559">
    <property type="component" value="Segment"/>
</dbReference>
<sequence>MSKYYSLYNNIKLRKGGRKIAKLSETQFVEKAKAFILNVCKDDTYTVDKIKNTNAANKIIAKLPRAVRQSYYDDKSTIHKDFKDIKPDWENFEISGSLRTVKGCPYIIMYAGGDWECPICIMVYHDGKQFRCYIPEKGNAYRKDIKRLFGNCDPKYDHKSETYTDEWKKGGKTFISDDMYAFKQLVKDGILNKEKDINKLRGLGRNIEFDTKQCIEDFSSRVEPISIKENLKIKYNKINKIKYNKLTMNRNSKRALYESIMKSVSKTVKKRLNENYNKLNVMDELIEPHLHPLLEYARVLGYLYAQCHLYEDNKYFDKCLRWLSESENKDTMLSELDNGKYHTVVEELKEDTKMYNIPIYLTYDVKLTDIFPADGDYPNFEQDDCLDEFFYTLLEYSDSLRDRIRIALTEEV</sequence>